<dbReference type="Proteomes" id="UP000004454">
    <property type="component" value="Unassembled WGS sequence"/>
</dbReference>
<accession>A0A8E0FHV9</accession>
<name>A0A8E0FHV9_ECOLX</name>
<comment type="caution">
    <text evidence="1">The sequence shown here is derived from an EMBL/GenBank/DDBJ whole genome shotgun (WGS) entry which is preliminary data.</text>
</comment>
<organism evidence="1 2">
    <name type="scientific">Escherichia coli 97.0246</name>
    <dbReference type="NCBI Taxonomy" id="869670"/>
    <lineage>
        <taxon>Bacteria</taxon>
        <taxon>Pseudomonadati</taxon>
        <taxon>Pseudomonadota</taxon>
        <taxon>Gammaproteobacteria</taxon>
        <taxon>Enterobacterales</taxon>
        <taxon>Enterobacteriaceae</taxon>
        <taxon>Escherichia</taxon>
    </lineage>
</organism>
<evidence type="ECO:0000313" key="2">
    <source>
        <dbReference type="Proteomes" id="UP000004454"/>
    </source>
</evidence>
<sequence>MQYSLYLREIFIKPINQTNKKPIIIFCNYGFIDNINLPV</sequence>
<dbReference type="AlphaFoldDB" id="A0A8E0FHV9"/>
<dbReference type="EMBL" id="AEZJ02000048">
    <property type="protein sequence ID" value="EIG90194.1"/>
    <property type="molecule type" value="Genomic_DNA"/>
</dbReference>
<reference evidence="1 2" key="1">
    <citation type="submission" date="2011-12" db="EMBL/GenBank/DDBJ databases">
        <authorList>
            <person name="Brinkac L."/>
            <person name="Radune D."/>
            <person name="Sanka R."/>
            <person name="Selengut J."/>
            <person name="DebRoy C."/>
            <person name="Feng P."/>
            <person name="Fratamico P.M."/>
            <person name="Kapur V."/>
            <person name="Kariyawasam S."/>
            <person name="Losada L."/>
            <person name="Nierman W.C."/>
            <person name="Nelson K."/>
        </authorList>
    </citation>
    <scope>NUCLEOTIDE SEQUENCE [LARGE SCALE GENOMIC DNA]</scope>
    <source>
        <strain evidence="1 2">97.0246</strain>
    </source>
</reference>
<protein>
    <submittedName>
        <fullName evidence="1">Uncharacterized protein</fullName>
    </submittedName>
</protein>
<evidence type="ECO:0000313" key="1">
    <source>
        <dbReference type="EMBL" id="EIG90194.1"/>
    </source>
</evidence>
<gene>
    <name evidence="1" type="ORF">EC970246_0657</name>
</gene>
<proteinExistence type="predicted"/>